<proteinExistence type="predicted"/>
<protein>
    <submittedName>
        <fullName evidence="2">Uncharacterized protein</fullName>
    </submittedName>
</protein>
<feature type="region of interest" description="Disordered" evidence="1">
    <location>
        <begin position="19"/>
        <end position="50"/>
    </location>
</feature>
<evidence type="ECO:0000256" key="1">
    <source>
        <dbReference type="SAM" id="MobiDB-lite"/>
    </source>
</evidence>
<organism evidence="2 3">
    <name type="scientific">Cylindrodendrum hubeiense</name>
    <dbReference type="NCBI Taxonomy" id="595255"/>
    <lineage>
        <taxon>Eukaryota</taxon>
        <taxon>Fungi</taxon>
        <taxon>Dikarya</taxon>
        <taxon>Ascomycota</taxon>
        <taxon>Pezizomycotina</taxon>
        <taxon>Sordariomycetes</taxon>
        <taxon>Hypocreomycetidae</taxon>
        <taxon>Hypocreales</taxon>
        <taxon>Nectriaceae</taxon>
        <taxon>Cylindrodendrum</taxon>
    </lineage>
</organism>
<evidence type="ECO:0000313" key="2">
    <source>
        <dbReference type="EMBL" id="KAF7557910.1"/>
    </source>
</evidence>
<reference evidence="2" key="1">
    <citation type="submission" date="2020-03" db="EMBL/GenBank/DDBJ databases">
        <title>Draft Genome Sequence of Cylindrodendrum hubeiense.</title>
        <authorList>
            <person name="Buettner E."/>
            <person name="Kellner H."/>
        </authorList>
    </citation>
    <scope>NUCLEOTIDE SEQUENCE</scope>
    <source>
        <strain evidence="2">IHI 201604</strain>
    </source>
</reference>
<gene>
    <name evidence="2" type="ORF">G7Z17_g234</name>
</gene>
<dbReference type="EMBL" id="JAANBB010000002">
    <property type="protein sequence ID" value="KAF7557910.1"/>
    <property type="molecule type" value="Genomic_DNA"/>
</dbReference>
<sequence>MHSTSSKALVLGNFFGTVSPPSKNNLSKGPHSKPSSSKSSSSEKDPYHQENKAVWKAVKNKNGSPEVIIFAVVASDHKSKMKDFVKEKGRKEELRSTVIVTTQNHLQEKINSNLNKKYATLYLLVSSNVERITYEIPGVVKDVQVALCTPPGRPDKLRIDSSSTYCGIKTYAWTQRADSTRKSGHQILHSEGCYFNFSDDMDEAVQLFQPITGSDMSAERLSEQFG</sequence>
<dbReference type="AlphaFoldDB" id="A0A9P5LL77"/>
<dbReference type="OrthoDB" id="5057308at2759"/>
<dbReference type="Proteomes" id="UP000722485">
    <property type="component" value="Unassembled WGS sequence"/>
</dbReference>
<comment type="caution">
    <text evidence="2">The sequence shown here is derived from an EMBL/GenBank/DDBJ whole genome shotgun (WGS) entry which is preliminary data.</text>
</comment>
<name>A0A9P5LL77_9HYPO</name>
<keyword evidence="3" id="KW-1185">Reference proteome</keyword>
<accession>A0A9P5LL77</accession>
<feature type="compositionally biased region" description="Low complexity" evidence="1">
    <location>
        <begin position="27"/>
        <end position="40"/>
    </location>
</feature>
<evidence type="ECO:0000313" key="3">
    <source>
        <dbReference type="Proteomes" id="UP000722485"/>
    </source>
</evidence>
<feature type="compositionally biased region" description="Basic and acidic residues" evidence="1">
    <location>
        <begin position="41"/>
        <end position="50"/>
    </location>
</feature>